<dbReference type="AlphaFoldDB" id="A0AAW9HQ02"/>
<keyword evidence="1" id="KW-0812">Transmembrane</keyword>
<evidence type="ECO:0000313" key="2">
    <source>
        <dbReference type="EMBL" id="MDY5141466.1"/>
    </source>
</evidence>
<sequence>MADIQWRREWSMADAPQHRQLSRKVPIGKIASFLIILLVGFGFALAVVFLAGRHSFPLWSFVVVLILFSIASFYMTRAVGRTPRRFGYLLDTGYGIIAGLSFLVFQYAYESIRWPSFLLVVWMLVTSMGCSAYIDKRHPAPRGGAGSEEK</sequence>
<feature type="transmembrane region" description="Helical" evidence="1">
    <location>
        <begin position="30"/>
        <end position="52"/>
    </location>
</feature>
<keyword evidence="1" id="KW-0472">Membrane</keyword>
<comment type="caution">
    <text evidence="2">The sequence shown here is derived from an EMBL/GenBank/DDBJ whole genome shotgun (WGS) entry which is preliminary data.</text>
</comment>
<organism evidence="2 5">
    <name type="scientific">Actinotignum timonense</name>
    <dbReference type="NCBI Taxonomy" id="1870995"/>
    <lineage>
        <taxon>Bacteria</taxon>
        <taxon>Bacillati</taxon>
        <taxon>Actinomycetota</taxon>
        <taxon>Actinomycetes</taxon>
        <taxon>Actinomycetales</taxon>
        <taxon>Actinomycetaceae</taxon>
        <taxon>Actinotignum</taxon>
    </lineage>
</organism>
<dbReference type="GeneID" id="92813118"/>
<keyword evidence="4" id="KW-1185">Reference proteome</keyword>
<gene>
    <name evidence="2" type="ORF">R6G74_09125</name>
    <name evidence="3" type="ORF">R6P33_07965</name>
</gene>
<evidence type="ECO:0000313" key="4">
    <source>
        <dbReference type="Proteomes" id="UP001284901"/>
    </source>
</evidence>
<feature type="transmembrane region" description="Helical" evidence="1">
    <location>
        <begin position="114"/>
        <end position="134"/>
    </location>
</feature>
<dbReference type="RefSeq" id="WP_101657657.1">
    <property type="nucleotide sequence ID" value="NZ_CAUPFC010000010.1"/>
</dbReference>
<evidence type="ECO:0000256" key="1">
    <source>
        <dbReference type="SAM" id="Phobius"/>
    </source>
</evidence>
<dbReference type="Proteomes" id="UP001284901">
    <property type="component" value="Unassembled WGS sequence"/>
</dbReference>
<name>A0AAW9HQ02_9ACTO</name>
<evidence type="ECO:0000313" key="3">
    <source>
        <dbReference type="EMBL" id="MDY5146948.1"/>
    </source>
</evidence>
<feature type="transmembrane region" description="Helical" evidence="1">
    <location>
        <begin position="88"/>
        <end position="108"/>
    </location>
</feature>
<dbReference type="EMBL" id="JAWNFV010000027">
    <property type="protein sequence ID" value="MDY5141466.1"/>
    <property type="molecule type" value="Genomic_DNA"/>
</dbReference>
<keyword evidence="1" id="KW-1133">Transmembrane helix</keyword>
<reference evidence="2 4" key="1">
    <citation type="submission" date="2023-10" db="EMBL/GenBank/DDBJ databases">
        <title>Whole Genome based description of the genera Actinobaculum and Actinotignum reveals a complex phylogenetic relationship within the species included in the genus Actinotignum.</title>
        <authorList>
            <person name="Jensen C.S."/>
            <person name="Dargis R."/>
            <person name="Kemp M."/>
            <person name="Christensen J.J."/>
        </authorList>
    </citation>
    <scope>NUCLEOTIDE SEQUENCE</scope>
    <source>
        <strain evidence="3 4">SLA_B089</strain>
        <strain evidence="2">SLA_B245</strain>
    </source>
</reference>
<evidence type="ECO:0000313" key="5">
    <source>
        <dbReference type="Proteomes" id="UP001288320"/>
    </source>
</evidence>
<dbReference type="EMBL" id="JAWNFY010000023">
    <property type="protein sequence ID" value="MDY5146948.1"/>
    <property type="molecule type" value="Genomic_DNA"/>
</dbReference>
<protein>
    <recommendedName>
        <fullName evidence="6">DUF308 domain-containing protein</fullName>
    </recommendedName>
</protein>
<dbReference type="Proteomes" id="UP001288320">
    <property type="component" value="Unassembled WGS sequence"/>
</dbReference>
<evidence type="ECO:0008006" key="6">
    <source>
        <dbReference type="Google" id="ProtNLM"/>
    </source>
</evidence>
<feature type="transmembrane region" description="Helical" evidence="1">
    <location>
        <begin position="58"/>
        <end position="76"/>
    </location>
</feature>
<accession>A0AAW9HQ02</accession>
<proteinExistence type="predicted"/>